<dbReference type="GO" id="GO:0005886">
    <property type="term" value="C:plasma membrane"/>
    <property type="evidence" value="ECO:0007669"/>
    <property type="project" value="UniProtKB-SubCell"/>
</dbReference>
<gene>
    <name evidence="8" type="ORF">LARV_02463</name>
</gene>
<keyword evidence="9" id="KW-1185">Reference proteome</keyword>
<reference evidence="8" key="1">
    <citation type="submission" date="2015-07" db="EMBL/GenBank/DDBJ databases">
        <title>Draft Genome Sequences of Anaerolinea thermolimosa IMO-1, Bellilinea caldifistulae GOMI-1, Leptolinea tardivitalis YMTK-2, Levilinea saccharolytica KIBI-1,Longilinea arvoryzae KOME-1, Previously Described as Members of the Anaerolineaceae (Chloroflexi).</title>
        <authorList>
            <person name="Sekiguchi Y."/>
            <person name="Ohashi A."/>
            <person name="Matsuura N."/>
            <person name="Tourlousse M.D."/>
        </authorList>
    </citation>
    <scope>NUCLEOTIDE SEQUENCE [LARGE SCALE GENOMIC DNA]</scope>
    <source>
        <strain evidence="8">KOME-1</strain>
    </source>
</reference>
<dbReference type="GO" id="GO:0022857">
    <property type="term" value="F:transmembrane transporter activity"/>
    <property type="evidence" value="ECO:0007669"/>
    <property type="project" value="InterPro"/>
</dbReference>
<feature type="transmembrane region" description="Helical" evidence="6">
    <location>
        <begin position="290"/>
        <end position="310"/>
    </location>
</feature>
<protein>
    <submittedName>
        <fullName evidence="8">Arabinose efflux permease</fullName>
    </submittedName>
</protein>
<feature type="transmembrane region" description="Helical" evidence="6">
    <location>
        <begin position="133"/>
        <end position="158"/>
    </location>
</feature>
<dbReference type="InterPro" id="IPR020846">
    <property type="entry name" value="MFS_dom"/>
</dbReference>
<dbReference type="PANTHER" id="PTHR23505">
    <property type="entry name" value="SPINSTER"/>
    <property type="match status" value="1"/>
</dbReference>
<accession>A0A0S7BLA1</accession>
<name>A0A0S7BLA1_9CHLR</name>
<dbReference type="InterPro" id="IPR044770">
    <property type="entry name" value="MFS_spinster-like"/>
</dbReference>
<feature type="transmembrane region" description="Helical" evidence="6">
    <location>
        <begin position="358"/>
        <end position="378"/>
    </location>
</feature>
<dbReference type="OrthoDB" id="65739at2"/>
<feature type="transmembrane region" description="Helical" evidence="6">
    <location>
        <begin position="316"/>
        <end position="337"/>
    </location>
</feature>
<proteinExistence type="predicted"/>
<keyword evidence="5 6" id="KW-0472">Membrane</keyword>
<dbReference type="AlphaFoldDB" id="A0A0S7BLA1"/>
<organism evidence="8">
    <name type="scientific">Longilinea arvoryzae</name>
    <dbReference type="NCBI Taxonomy" id="360412"/>
    <lineage>
        <taxon>Bacteria</taxon>
        <taxon>Bacillati</taxon>
        <taxon>Chloroflexota</taxon>
        <taxon>Anaerolineae</taxon>
        <taxon>Anaerolineales</taxon>
        <taxon>Anaerolineaceae</taxon>
        <taxon>Longilinea</taxon>
    </lineage>
</organism>
<evidence type="ECO:0000256" key="1">
    <source>
        <dbReference type="ARBA" id="ARBA00004651"/>
    </source>
</evidence>
<evidence type="ECO:0000256" key="3">
    <source>
        <dbReference type="ARBA" id="ARBA00022692"/>
    </source>
</evidence>
<evidence type="ECO:0000256" key="4">
    <source>
        <dbReference type="ARBA" id="ARBA00022989"/>
    </source>
</evidence>
<dbReference type="SUPFAM" id="SSF103473">
    <property type="entry name" value="MFS general substrate transporter"/>
    <property type="match status" value="1"/>
</dbReference>
<dbReference type="Proteomes" id="UP000055060">
    <property type="component" value="Unassembled WGS sequence"/>
</dbReference>
<feature type="transmembrane region" description="Helical" evidence="6">
    <location>
        <begin position="164"/>
        <end position="183"/>
    </location>
</feature>
<dbReference type="CDD" id="cd17328">
    <property type="entry name" value="MFS_spinster_like"/>
    <property type="match status" value="1"/>
</dbReference>
<feature type="transmembrane region" description="Helical" evidence="6">
    <location>
        <begin position="47"/>
        <end position="67"/>
    </location>
</feature>
<dbReference type="PANTHER" id="PTHR23505:SF52">
    <property type="entry name" value="MAJOR FACILITATOR SUPERFAMILY PROTEIN"/>
    <property type="match status" value="1"/>
</dbReference>
<comment type="subcellular location">
    <subcellularLocation>
        <location evidence="1">Cell membrane</location>
        <topology evidence="1">Multi-pass membrane protein</topology>
    </subcellularLocation>
</comment>
<evidence type="ECO:0000313" key="8">
    <source>
        <dbReference type="EMBL" id="GAP14689.1"/>
    </source>
</evidence>
<evidence type="ECO:0000313" key="9">
    <source>
        <dbReference type="Proteomes" id="UP000055060"/>
    </source>
</evidence>
<feature type="transmembrane region" description="Helical" evidence="6">
    <location>
        <begin position="220"/>
        <end position="244"/>
    </location>
</feature>
<dbReference type="Gene3D" id="1.20.1250.20">
    <property type="entry name" value="MFS general substrate transporter like domains"/>
    <property type="match status" value="1"/>
</dbReference>
<dbReference type="InterPro" id="IPR011701">
    <property type="entry name" value="MFS"/>
</dbReference>
<dbReference type="Pfam" id="PF07690">
    <property type="entry name" value="MFS_1"/>
    <property type="match status" value="1"/>
</dbReference>
<dbReference type="InterPro" id="IPR036259">
    <property type="entry name" value="MFS_trans_sf"/>
</dbReference>
<feature type="transmembrane region" description="Helical" evidence="6">
    <location>
        <begin position="384"/>
        <end position="406"/>
    </location>
</feature>
<feature type="domain" description="Major facilitator superfamily (MFS) profile" evidence="7">
    <location>
        <begin position="10"/>
        <end position="410"/>
    </location>
</feature>
<evidence type="ECO:0000256" key="6">
    <source>
        <dbReference type="SAM" id="Phobius"/>
    </source>
</evidence>
<dbReference type="RefSeq" id="WP_075073927.1">
    <property type="nucleotide sequence ID" value="NZ_DF967972.1"/>
</dbReference>
<sequence>MKTGKYRWFVVGVFFFFMLLHQADKLLIGPLTTPIMDEFHINETQMGLLSTGAIIVGAIFYPVWGYLCDRYSRAKLLSLASLIWGATTWLSAIAPTYSAFMVTRSSTGIDDSSYPGLYSLIADYFPPKARGKVYGLLQIAMPMGYLIGMVLALVLGGAIGWRSIFYITGSLGILMAIVIFFGVKEPERGTSEPEMENIEQTGKYHFDWKIARDLFKKRSLILLFLQGFVGVFPWQVITFWFFRYLETERGFSSNEVLITMVIAILLLAAGYPIGGALGDWLFGKTKRGRVIVSAIGVITGAALLFLAIRVPYENKALFTIMMAFTAVFIPFASPNVLSTVYDVTLPEVRSTANSIQYFIEQGGSAVAPTLAGIIAMNSSLENSILTICISAWILCFLFFLGVIYLLPKDIDTLRKQMTERAQIEQSLQPSEIGD</sequence>
<dbReference type="STRING" id="360412.LARV_02463"/>
<evidence type="ECO:0000259" key="7">
    <source>
        <dbReference type="PROSITE" id="PS50850"/>
    </source>
</evidence>
<dbReference type="PROSITE" id="PS50850">
    <property type="entry name" value="MFS"/>
    <property type="match status" value="1"/>
</dbReference>
<keyword evidence="2" id="KW-0813">Transport</keyword>
<feature type="transmembrane region" description="Helical" evidence="6">
    <location>
        <begin position="256"/>
        <end position="278"/>
    </location>
</feature>
<dbReference type="EMBL" id="DF967972">
    <property type="protein sequence ID" value="GAP14689.1"/>
    <property type="molecule type" value="Genomic_DNA"/>
</dbReference>
<evidence type="ECO:0000256" key="5">
    <source>
        <dbReference type="ARBA" id="ARBA00023136"/>
    </source>
</evidence>
<keyword evidence="3 6" id="KW-0812">Transmembrane</keyword>
<evidence type="ECO:0000256" key="2">
    <source>
        <dbReference type="ARBA" id="ARBA00022448"/>
    </source>
</evidence>
<keyword evidence="4 6" id="KW-1133">Transmembrane helix</keyword>